<protein>
    <submittedName>
        <fullName evidence="4">Nad-dependent epimerase dehydratase</fullName>
    </submittedName>
</protein>
<accession>A0A078ART9</accession>
<name>A0A078ART9_STYLE</name>
<reference evidence="4 5" key="1">
    <citation type="submission" date="2014-06" db="EMBL/GenBank/DDBJ databases">
        <authorList>
            <person name="Swart Estienne"/>
        </authorList>
    </citation>
    <scope>NUCLEOTIDE SEQUENCE [LARGE SCALE GENOMIC DNA]</scope>
    <source>
        <strain evidence="4 5">130c</strain>
    </source>
</reference>
<keyword evidence="5" id="KW-1185">Reference proteome</keyword>
<dbReference type="PANTHER" id="PTHR10366">
    <property type="entry name" value="NAD DEPENDENT EPIMERASE/DEHYDRATASE"/>
    <property type="match status" value="1"/>
</dbReference>
<evidence type="ECO:0000256" key="2">
    <source>
        <dbReference type="ARBA" id="ARBA00023445"/>
    </source>
</evidence>
<sequence length="353" mass="39517">MESSKPKVLITGITGFLGSQVCKYFLEDGNYSVRGTVRNKNDERKMKPIQHAFGENNFSKLELFEADLLNPESLDNAIQGCDYVVHTASPLPAIVPKDENVLIRPAVEGTLSILRSCVKHKIKRIVITSSSLTMCVQPSNKKPVYNEEDWSDPNSCAPYDKSKTLAERAAWDFHSQLSDQEKFELVVINPAFIQGPALVQTDFSSGIVVRKIMNGDIPGAPKVMFPVVDVRDVALAHLRAIQVKEAANHRFILSDRSMWFKEMAQVLAQKYPSGFKINTSDIKYCTLKFASWFDASAKTLLPFWGLEFEMDNQKSKTILGIQYRPASEAVIEMAESLIQSGLLRSKKKTQCSS</sequence>
<gene>
    <name evidence="4" type="primary">Contig13076.g13943</name>
    <name evidence="4" type="ORF">STYLEM_13958</name>
</gene>
<dbReference type="InParanoid" id="A0A078ART9"/>
<comment type="similarity">
    <text evidence="2">Belongs to the NAD(P)-dependent epimerase/dehydratase family. Dihydroflavonol-4-reductase subfamily.</text>
</comment>
<dbReference type="InterPro" id="IPR036291">
    <property type="entry name" value="NAD(P)-bd_dom_sf"/>
</dbReference>
<dbReference type="InterPro" id="IPR001509">
    <property type="entry name" value="Epimerase_deHydtase"/>
</dbReference>
<dbReference type="OMA" id="KPECTGQ"/>
<dbReference type="PANTHER" id="PTHR10366:SF564">
    <property type="entry name" value="STEROL-4-ALPHA-CARBOXYLATE 3-DEHYDROGENASE, DECARBOXYLATING"/>
    <property type="match status" value="1"/>
</dbReference>
<dbReference type="EMBL" id="CCKQ01013245">
    <property type="protein sequence ID" value="CDW84889.1"/>
    <property type="molecule type" value="Genomic_DNA"/>
</dbReference>
<evidence type="ECO:0000313" key="4">
    <source>
        <dbReference type="EMBL" id="CDW84889.1"/>
    </source>
</evidence>
<proteinExistence type="inferred from homology"/>
<feature type="domain" description="NAD-dependent epimerase/dehydratase" evidence="3">
    <location>
        <begin position="8"/>
        <end position="247"/>
    </location>
</feature>
<dbReference type="InterPro" id="IPR050425">
    <property type="entry name" value="NAD(P)_dehydrat-like"/>
</dbReference>
<dbReference type="Gene3D" id="3.40.50.720">
    <property type="entry name" value="NAD(P)-binding Rossmann-like Domain"/>
    <property type="match status" value="1"/>
</dbReference>
<keyword evidence="1" id="KW-0560">Oxidoreductase</keyword>
<dbReference type="CDD" id="cd05227">
    <property type="entry name" value="AR_SDR_e"/>
    <property type="match status" value="1"/>
</dbReference>
<evidence type="ECO:0000313" key="5">
    <source>
        <dbReference type="Proteomes" id="UP000039865"/>
    </source>
</evidence>
<dbReference type="Pfam" id="PF01370">
    <property type="entry name" value="Epimerase"/>
    <property type="match status" value="1"/>
</dbReference>
<dbReference type="SUPFAM" id="SSF51735">
    <property type="entry name" value="NAD(P)-binding Rossmann-fold domains"/>
    <property type="match status" value="1"/>
</dbReference>
<dbReference type="FunFam" id="3.40.50.720:FF:000336">
    <property type="entry name" value="Aldehyde reductase"/>
    <property type="match status" value="1"/>
</dbReference>
<dbReference type="OrthoDB" id="442325at2759"/>
<dbReference type="Proteomes" id="UP000039865">
    <property type="component" value="Unassembled WGS sequence"/>
</dbReference>
<organism evidence="4 5">
    <name type="scientific">Stylonychia lemnae</name>
    <name type="common">Ciliate</name>
    <dbReference type="NCBI Taxonomy" id="5949"/>
    <lineage>
        <taxon>Eukaryota</taxon>
        <taxon>Sar</taxon>
        <taxon>Alveolata</taxon>
        <taxon>Ciliophora</taxon>
        <taxon>Intramacronucleata</taxon>
        <taxon>Spirotrichea</taxon>
        <taxon>Stichotrichia</taxon>
        <taxon>Sporadotrichida</taxon>
        <taxon>Oxytrichidae</taxon>
        <taxon>Stylonychinae</taxon>
        <taxon>Stylonychia</taxon>
    </lineage>
</organism>
<evidence type="ECO:0000256" key="1">
    <source>
        <dbReference type="ARBA" id="ARBA00023002"/>
    </source>
</evidence>
<dbReference type="AlphaFoldDB" id="A0A078ART9"/>
<dbReference type="GO" id="GO:0016616">
    <property type="term" value="F:oxidoreductase activity, acting on the CH-OH group of donors, NAD or NADP as acceptor"/>
    <property type="evidence" value="ECO:0007669"/>
    <property type="project" value="TreeGrafter"/>
</dbReference>
<evidence type="ECO:0000259" key="3">
    <source>
        <dbReference type="Pfam" id="PF01370"/>
    </source>
</evidence>